<accession>A0A2P6VDA0</accession>
<dbReference type="PANTHER" id="PTHR33824:SF7">
    <property type="entry name" value="POLYKETIDE CYCLASE_DEHYDRASE AND LIPID TRANSPORT SUPERFAMILY PROTEIN"/>
    <property type="match status" value="1"/>
</dbReference>
<dbReference type="Pfam" id="PF03364">
    <property type="entry name" value="Polyketide_cyc"/>
    <property type="match status" value="1"/>
</dbReference>
<name>A0A2P6VDA0_9CHLO</name>
<dbReference type="InterPro" id="IPR047137">
    <property type="entry name" value="ORF3"/>
</dbReference>
<evidence type="ECO:0000313" key="3">
    <source>
        <dbReference type="Proteomes" id="UP000239649"/>
    </source>
</evidence>
<protein>
    <recommendedName>
        <fullName evidence="1">Coenzyme Q-binding protein COQ10 START domain-containing protein</fullName>
    </recommendedName>
</protein>
<dbReference type="CDD" id="cd07817">
    <property type="entry name" value="SRPBCC_8"/>
    <property type="match status" value="1"/>
</dbReference>
<evidence type="ECO:0000259" key="1">
    <source>
        <dbReference type="Pfam" id="PF03364"/>
    </source>
</evidence>
<organism evidence="2 3">
    <name type="scientific">Micractinium conductrix</name>
    <dbReference type="NCBI Taxonomy" id="554055"/>
    <lineage>
        <taxon>Eukaryota</taxon>
        <taxon>Viridiplantae</taxon>
        <taxon>Chlorophyta</taxon>
        <taxon>core chlorophytes</taxon>
        <taxon>Trebouxiophyceae</taxon>
        <taxon>Chlorellales</taxon>
        <taxon>Chlorellaceae</taxon>
        <taxon>Chlorella clade</taxon>
        <taxon>Micractinium</taxon>
    </lineage>
</organism>
<dbReference type="InterPro" id="IPR005031">
    <property type="entry name" value="COQ10_START"/>
</dbReference>
<reference evidence="2 3" key="1">
    <citation type="journal article" date="2018" name="Plant J.">
        <title>Genome sequences of Chlorella sorokiniana UTEX 1602 and Micractinium conductrix SAG 241.80: implications to maltose excretion by a green alga.</title>
        <authorList>
            <person name="Arriola M.B."/>
            <person name="Velmurugan N."/>
            <person name="Zhang Y."/>
            <person name="Plunkett M.H."/>
            <person name="Hondzo H."/>
            <person name="Barney B.M."/>
        </authorList>
    </citation>
    <scope>NUCLEOTIDE SEQUENCE [LARGE SCALE GENOMIC DNA]</scope>
    <source>
        <strain evidence="2 3">SAG 241.80</strain>
    </source>
</reference>
<feature type="domain" description="Coenzyme Q-binding protein COQ10 START" evidence="1">
    <location>
        <begin position="68"/>
        <end position="197"/>
    </location>
</feature>
<keyword evidence="3" id="KW-1185">Reference proteome</keyword>
<dbReference type="AlphaFoldDB" id="A0A2P6VDA0"/>
<dbReference type="SUPFAM" id="SSF55961">
    <property type="entry name" value="Bet v1-like"/>
    <property type="match status" value="1"/>
</dbReference>
<dbReference type="InterPro" id="IPR023393">
    <property type="entry name" value="START-like_dom_sf"/>
</dbReference>
<dbReference type="Proteomes" id="UP000239649">
    <property type="component" value="Unassembled WGS sequence"/>
</dbReference>
<sequence length="217" mass="24034">MPCAVTCAAARSGLAAQHRRRLSGGPPGAAATAAVLGGRPLLPRRAGRNGARWTCAQWLENSAAIECEVPLEEAFALWEDRERIPQWMPWITSVIVQEDDPRMSRWTLSTFQFNRRWEFSWLALNLTPLRNQKIHWRSVPGSTGGSLGALEVANRGQIRFVRKGPQRCSVKLTISYEVPGAMAPFASLLTPAVEGILSADMKRFAEYAVQHRQNIGA</sequence>
<dbReference type="PANTHER" id="PTHR33824">
    <property type="entry name" value="POLYKETIDE CYCLASE/DEHYDRASE AND LIPID TRANSPORT SUPERFAMILY PROTEIN"/>
    <property type="match status" value="1"/>
</dbReference>
<proteinExistence type="predicted"/>
<dbReference type="Gene3D" id="3.30.530.20">
    <property type="match status" value="1"/>
</dbReference>
<dbReference type="STRING" id="554055.A0A2P6VDA0"/>
<gene>
    <name evidence="2" type="ORF">C2E20_4455</name>
</gene>
<comment type="caution">
    <text evidence="2">The sequence shown here is derived from an EMBL/GenBank/DDBJ whole genome shotgun (WGS) entry which is preliminary data.</text>
</comment>
<dbReference type="OrthoDB" id="47798at2759"/>
<evidence type="ECO:0000313" key="2">
    <source>
        <dbReference type="EMBL" id="PSC72057.1"/>
    </source>
</evidence>
<dbReference type="EMBL" id="LHPF02000011">
    <property type="protein sequence ID" value="PSC72057.1"/>
    <property type="molecule type" value="Genomic_DNA"/>
</dbReference>